<sequence>MNEEMKGKDGEFQMSVDGDSLSNLNQDQVNQIVESVNQSIEKAIAAVNENLANLFGGQNINKLKKENSQIDLSQVISGLSSSNLLSKLASSSWKGKMPVIKTDNGKLSVLLNEKKLFEMDLPNQENKE</sequence>
<dbReference type="STRING" id="46224.B4102_3563"/>
<evidence type="ECO:0000313" key="3">
    <source>
        <dbReference type="Proteomes" id="UP000075666"/>
    </source>
</evidence>
<dbReference type="GeneID" id="62500363"/>
<evidence type="ECO:0000313" key="2">
    <source>
        <dbReference type="EMBL" id="KYC96007.1"/>
    </source>
</evidence>
<gene>
    <name evidence="2" type="ORF">B4102_3563</name>
</gene>
<accession>A0A150KMD8</accession>
<feature type="region of interest" description="Disordered" evidence="1">
    <location>
        <begin position="1"/>
        <end position="20"/>
    </location>
</feature>
<dbReference type="PATRIC" id="fig|46224.3.peg.65"/>
<proteinExistence type="predicted"/>
<reference evidence="2 3" key="1">
    <citation type="submission" date="2016-01" db="EMBL/GenBank/DDBJ databases">
        <title>Genome Sequences of Twelve Sporeforming Bacillus Species Isolated from Foods.</title>
        <authorList>
            <person name="Berendsen E.M."/>
            <person name="Wells-Bennik M.H."/>
            <person name="Krawcyk A.O."/>
            <person name="De Jong A."/>
            <person name="Holsappel S."/>
            <person name="Eijlander R.T."/>
            <person name="Kuipers O.P."/>
        </authorList>
    </citation>
    <scope>NUCLEOTIDE SEQUENCE [LARGE SCALE GENOMIC DNA]</scope>
    <source>
        <strain evidence="2 3">B4102</strain>
    </source>
</reference>
<dbReference type="Proteomes" id="UP000075666">
    <property type="component" value="Unassembled WGS sequence"/>
</dbReference>
<comment type="caution">
    <text evidence="2">The sequence shown here is derived from an EMBL/GenBank/DDBJ whole genome shotgun (WGS) entry which is preliminary data.</text>
</comment>
<dbReference type="RefSeq" id="WP_066234335.1">
    <property type="nucleotide sequence ID" value="NZ_JALKTV010000021.1"/>
</dbReference>
<protein>
    <submittedName>
        <fullName evidence="2">Uncharacterized protein</fullName>
    </submittedName>
</protein>
<evidence type="ECO:0000256" key="1">
    <source>
        <dbReference type="SAM" id="MobiDB-lite"/>
    </source>
</evidence>
<keyword evidence="3" id="KW-1185">Reference proteome</keyword>
<organism evidence="2 3">
    <name type="scientific">Heyndrickxia sporothermodurans</name>
    <dbReference type="NCBI Taxonomy" id="46224"/>
    <lineage>
        <taxon>Bacteria</taxon>
        <taxon>Bacillati</taxon>
        <taxon>Bacillota</taxon>
        <taxon>Bacilli</taxon>
        <taxon>Bacillales</taxon>
        <taxon>Bacillaceae</taxon>
        <taxon>Heyndrickxia</taxon>
    </lineage>
</organism>
<feature type="compositionally biased region" description="Basic and acidic residues" evidence="1">
    <location>
        <begin position="1"/>
        <end position="11"/>
    </location>
</feature>
<dbReference type="AlphaFoldDB" id="A0A150KMD8"/>
<dbReference type="EMBL" id="LQYN01000095">
    <property type="protein sequence ID" value="KYC96007.1"/>
    <property type="molecule type" value="Genomic_DNA"/>
</dbReference>
<name>A0A150KMD8_9BACI</name>